<feature type="compositionally biased region" description="Low complexity" evidence="4">
    <location>
        <begin position="1059"/>
        <end position="1070"/>
    </location>
</feature>
<evidence type="ECO:0000313" key="6">
    <source>
        <dbReference type="Proteomes" id="UP000243052"/>
    </source>
</evidence>
<evidence type="ECO:0000256" key="3">
    <source>
        <dbReference type="ARBA" id="ARBA00023212"/>
    </source>
</evidence>
<sequence>MPGSSLDVDVDIDWLYKGKKRSRLRGVNRASSTNAQSDSEVPGGDRVRVRAVSVSTADLSREAPAMTREGAMGNEVKLKSALQTQTSVVNRQGGGSSSLLRRSNSVGEKPWKSLIGNLFGRRSSSSGETKSGSQRGRIQEASAHCNTDDEAAVEMYPEEQVNDRDGVMAVEYKHGFRRATAGVIPVQQISRAKLKRVMFAVDRLGADPPQQIPSRKPVRGNVLVPEDMVSDVPLISQGITTTQGEGGSNISRVTQDSREYKVALENYKKALKESRKHEQEAHYAALRIAKEVANFKIKHPHISGGTHCDTEVYPETSGTEIDERMRRLEIDNDIHVNERYFGEYSNSSGTSESTSGMSLELIYTVCCHLREILPIPSTLKQLKNKSAPLRTLKFLNPRPTLIDLLSFCDFVAVVPIHNVVFDNVNLTADMFKIVISSVANSNAMERLSLRNVTIAQEGWILLCKFLLENSSLVKLDISQTKIKQDCDPSLRRSSMDWRLFAYALRGHSVTPLEELQLNGIHFTDVNLIRDVLDAFTANHTVMKRLGIAQSDLSKDVLREVLNWASINHVQGVDLSYNNLQGSVQVMVDRLTALDFSYLNYFTLNSTSINSVTDVSLILRNLSTLPNLYFLDLSNMPTIFPEVFPYLNKYLPRFPNLKRLHLDRNELSSSNISVLCQILPKCKELLHVSLLQQPRESYVMSSCAALYDFVTNSSKITTLEVEYEFMSQEISSRIAVCLIRNAQKSIDEDFELDELTSQDDLLFDGELITETVGGVLSKLDDSSASLDSDSSRRYLLKKYWEKVNKVHDNVQRTISGMFEKRNENKLTLQGKENLLRLLLVDDTLTKILDILSKNPRVVSLIGNQSEDSCNQLKHIKSSSLLLPMAEQNYNDLDNSNSPITKPHLMATDSGRTIDLMTGKPVPFRTSSQTSIIRKKQEEEEGEFHKWGLFVEKRWSAIEEPTGSSAGSSPAVVKQSPSSHPYESTLVFSKIPSGAELKEAIIKAKGINSIEDLIDNVNHNRVKLDNIYGVPYSPTLSSTGPPSAGYSIASSNQFRGVGNVSPSSAVATSSDSADNDEEFESKVDETYDKLLNKMSEVRSNK</sequence>
<accession>A0A109UXQ1</accession>
<dbReference type="RefSeq" id="XP_017986053.1">
    <property type="nucleotide sequence ID" value="XM_018130564.1"/>
</dbReference>
<protein>
    <submittedName>
        <fullName evidence="5">HBR156Cp</fullName>
    </submittedName>
</protein>
<dbReference type="SUPFAM" id="SSF52047">
    <property type="entry name" value="RNI-like"/>
    <property type="match status" value="1"/>
</dbReference>
<feature type="compositionally biased region" description="Low complexity" evidence="4">
    <location>
        <begin position="120"/>
        <end position="135"/>
    </location>
</feature>
<dbReference type="GO" id="GO:0005856">
    <property type="term" value="C:cytoskeleton"/>
    <property type="evidence" value="ECO:0007669"/>
    <property type="project" value="UniProtKB-SubCell"/>
</dbReference>
<dbReference type="InterPro" id="IPR052410">
    <property type="entry name" value="DRC5"/>
</dbReference>
<feature type="compositionally biased region" description="Polar residues" evidence="4">
    <location>
        <begin position="29"/>
        <end position="39"/>
    </location>
</feature>
<dbReference type="PANTHER" id="PTHR24107">
    <property type="entry name" value="YNEIN REGULATORY COMPLEX SUBUNIT 5"/>
    <property type="match status" value="1"/>
</dbReference>
<dbReference type="PANTHER" id="PTHR24107:SF30">
    <property type="entry name" value="GLC7-INTERACTING PROTEIN 3-RELATED"/>
    <property type="match status" value="1"/>
</dbReference>
<feature type="region of interest" description="Disordered" evidence="4">
    <location>
        <begin position="118"/>
        <end position="145"/>
    </location>
</feature>
<keyword evidence="3" id="KW-0206">Cytoskeleton</keyword>
<name>A0A109UXQ1_9SACH</name>
<dbReference type="Proteomes" id="UP000243052">
    <property type="component" value="Chromosome ii"/>
</dbReference>
<organism evidence="5 6">
    <name type="scientific">Eremothecium sinecaudum</name>
    <dbReference type="NCBI Taxonomy" id="45286"/>
    <lineage>
        <taxon>Eukaryota</taxon>
        <taxon>Fungi</taxon>
        <taxon>Dikarya</taxon>
        <taxon>Ascomycota</taxon>
        <taxon>Saccharomycotina</taxon>
        <taxon>Saccharomycetes</taxon>
        <taxon>Saccharomycetales</taxon>
        <taxon>Saccharomycetaceae</taxon>
        <taxon>Eremothecium</taxon>
    </lineage>
</organism>
<dbReference type="AlphaFoldDB" id="A0A109UXQ1"/>
<evidence type="ECO:0000313" key="5">
    <source>
        <dbReference type="EMBL" id="AMD19057.1"/>
    </source>
</evidence>
<reference evidence="5 6" key="1">
    <citation type="submission" date="2016-01" db="EMBL/GenBank/DDBJ databases">
        <title>Genome sequence of the yeast Holleya sinecauda.</title>
        <authorList>
            <person name="Dietrich F.S."/>
        </authorList>
    </citation>
    <scope>NUCLEOTIDE SEQUENCE [LARGE SCALE GENOMIC DNA]</scope>
    <source>
        <strain evidence="5 6">ATCC 58844</strain>
    </source>
</reference>
<dbReference type="EMBL" id="CP014242">
    <property type="protein sequence ID" value="AMD19057.1"/>
    <property type="molecule type" value="Genomic_DNA"/>
</dbReference>
<evidence type="ECO:0000256" key="1">
    <source>
        <dbReference type="ARBA" id="ARBA00004245"/>
    </source>
</evidence>
<dbReference type="Gene3D" id="3.80.10.10">
    <property type="entry name" value="Ribonuclease Inhibitor"/>
    <property type="match status" value="1"/>
</dbReference>
<feature type="region of interest" description="Disordered" evidence="4">
    <location>
        <begin position="25"/>
        <end position="47"/>
    </location>
</feature>
<proteinExistence type="predicted"/>
<dbReference type="InterPro" id="IPR032675">
    <property type="entry name" value="LRR_dom_sf"/>
</dbReference>
<gene>
    <name evidence="5" type="ORF">AW171_hschr2867</name>
</gene>
<dbReference type="GeneID" id="28722513"/>
<comment type="subcellular location">
    <subcellularLocation>
        <location evidence="1">Cytoplasm</location>
        <location evidence="1">Cytoskeleton</location>
    </subcellularLocation>
</comment>
<evidence type="ECO:0000256" key="2">
    <source>
        <dbReference type="ARBA" id="ARBA00022490"/>
    </source>
</evidence>
<keyword evidence="2" id="KW-0963">Cytoplasm</keyword>
<feature type="region of interest" description="Disordered" evidence="4">
    <location>
        <begin position="1056"/>
        <end position="1079"/>
    </location>
</feature>
<evidence type="ECO:0000256" key="4">
    <source>
        <dbReference type="SAM" id="MobiDB-lite"/>
    </source>
</evidence>
<feature type="region of interest" description="Disordered" evidence="4">
    <location>
        <begin position="958"/>
        <end position="977"/>
    </location>
</feature>
<dbReference type="OrthoDB" id="8436363at2759"/>
<keyword evidence="6" id="KW-1185">Reference proteome</keyword>